<dbReference type="PROSITE" id="PS51273">
    <property type="entry name" value="GATASE_TYPE_1"/>
    <property type="match status" value="1"/>
</dbReference>
<comment type="caution">
    <text evidence="11">The sequence shown here is derived from an EMBL/GenBank/DDBJ whole genome shotgun (WGS) entry which is preliminary data.</text>
</comment>
<comment type="catalytic activity">
    <reaction evidence="9">
        <text>UTP + L-glutamine + ATP + H2O = CTP + L-glutamate + ADP + phosphate + 2 H(+)</text>
        <dbReference type="Rhea" id="RHEA:26426"/>
        <dbReference type="ChEBI" id="CHEBI:15377"/>
        <dbReference type="ChEBI" id="CHEBI:15378"/>
        <dbReference type="ChEBI" id="CHEBI:29985"/>
        <dbReference type="ChEBI" id="CHEBI:30616"/>
        <dbReference type="ChEBI" id="CHEBI:37563"/>
        <dbReference type="ChEBI" id="CHEBI:43474"/>
        <dbReference type="ChEBI" id="CHEBI:46398"/>
        <dbReference type="ChEBI" id="CHEBI:58359"/>
        <dbReference type="ChEBI" id="CHEBI:456216"/>
        <dbReference type="EC" id="6.3.4.2"/>
    </reaction>
</comment>
<accession>A0AA38HJC7</accession>
<dbReference type="GO" id="GO:0005524">
    <property type="term" value="F:ATP binding"/>
    <property type="evidence" value="ECO:0007669"/>
    <property type="project" value="UniProtKB-KW"/>
</dbReference>
<dbReference type="GO" id="GO:0006241">
    <property type="term" value="P:CTP biosynthetic process"/>
    <property type="evidence" value="ECO:0007669"/>
    <property type="project" value="InterPro"/>
</dbReference>
<evidence type="ECO:0000256" key="5">
    <source>
        <dbReference type="ARBA" id="ARBA00022741"/>
    </source>
</evidence>
<evidence type="ECO:0000256" key="1">
    <source>
        <dbReference type="ARBA" id="ARBA00005171"/>
    </source>
</evidence>
<comment type="similarity">
    <text evidence="2">Belongs to the CTP synthase family.</text>
</comment>
<proteinExistence type="inferred from homology"/>
<name>A0AA38HJC7_9CUCU</name>
<dbReference type="InterPro" id="IPR029062">
    <property type="entry name" value="Class_I_gatase-like"/>
</dbReference>
<sequence>MQIACIEFARNVLNLKEANSTEFDERTPDPIIMLIEGKDREKIGGTLRLGEYPTTVLPNSLCHRLYGSELVHERHRHRYEFNNDYRAEFEKAGMVFSGIFKEQGLVEVVELKDHPFFIAAQFHPEFTSRPSKPNPLFKGFIEEIIKAN</sequence>
<evidence type="ECO:0000256" key="8">
    <source>
        <dbReference type="ARBA" id="ARBA00022975"/>
    </source>
</evidence>
<dbReference type="CDD" id="cd01746">
    <property type="entry name" value="GATase1_CTP_Synthase"/>
    <property type="match status" value="1"/>
</dbReference>
<evidence type="ECO:0000259" key="10">
    <source>
        <dbReference type="Pfam" id="PF00117"/>
    </source>
</evidence>
<dbReference type="InterPro" id="IPR004468">
    <property type="entry name" value="CTP_synthase"/>
</dbReference>
<dbReference type="GO" id="GO:0042802">
    <property type="term" value="F:identical protein binding"/>
    <property type="evidence" value="ECO:0007669"/>
    <property type="project" value="TreeGrafter"/>
</dbReference>
<evidence type="ECO:0000256" key="6">
    <source>
        <dbReference type="ARBA" id="ARBA00022840"/>
    </source>
</evidence>
<organism evidence="11 12">
    <name type="scientific">Zophobas morio</name>
    <dbReference type="NCBI Taxonomy" id="2755281"/>
    <lineage>
        <taxon>Eukaryota</taxon>
        <taxon>Metazoa</taxon>
        <taxon>Ecdysozoa</taxon>
        <taxon>Arthropoda</taxon>
        <taxon>Hexapoda</taxon>
        <taxon>Insecta</taxon>
        <taxon>Pterygota</taxon>
        <taxon>Neoptera</taxon>
        <taxon>Endopterygota</taxon>
        <taxon>Coleoptera</taxon>
        <taxon>Polyphaga</taxon>
        <taxon>Cucujiformia</taxon>
        <taxon>Tenebrionidae</taxon>
        <taxon>Zophobas</taxon>
    </lineage>
</organism>
<evidence type="ECO:0000256" key="3">
    <source>
        <dbReference type="ARBA" id="ARBA00012291"/>
    </source>
</evidence>
<dbReference type="GO" id="GO:0003883">
    <property type="term" value="F:CTP synthase activity"/>
    <property type="evidence" value="ECO:0007669"/>
    <property type="project" value="UniProtKB-EC"/>
</dbReference>
<reference evidence="11" key="1">
    <citation type="journal article" date="2023" name="G3 (Bethesda)">
        <title>Whole genome assemblies of Zophobas morio and Tenebrio molitor.</title>
        <authorList>
            <person name="Kaur S."/>
            <person name="Stinson S.A."/>
            <person name="diCenzo G.C."/>
        </authorList>
    </citation>
    <scope>NUCLEOTIDE SEQUENCE</scope>
    <source>
        <strain evidence="11">QUZm001</strain>
    </source>
</reference>
<dbReference type="InterPro" id="IPR033828">
    <property type="entry name" value="GATase1_CTP_Synthase"/>
</dbReference>
<evidence type="ECO:0000256" key="7">
    <source>
        <dbReference type="ARBA" id="ARBA00022962"/>
    </source>
</evidence>
<evidence type="ECO:0000256" key="4">
    <source>
        <dbReference type="ARBA" id="ARBA00022598"/>
    </source>
</evidence>
<dbReference type="SUPFAM" id="SSF52317">
    <property type="entry name" value="Class I glutamine amidotransferase-like"/>
    <property type="match status" value="1"/>
</dbReference>
<evidence type="ECO:0000313" key="12">
    <source>
        <dbReference type="Proteomes" id="UP001168821"/>
    </source>
</evidence>
<keyword evidence="6" id="KW-0067">ATP-binding</keyword>
<dbReference type="PANTHER" id="PTHR11550:SF0">
    <property type="entry name" value="CTP SYNTHASE-RELATED"/>
    <property type="match status" value="1"/>
</dbReference>
<dbReference type="Gene3D" id="3.40.50.880">
    <property type="match status" value="1"/>
</dbReference>
<dbReference type="GO" id="GO:0005829">
    <property type="term" value="C:cytosol"/>
    <property type="evidence" value="ECO:0007669"/>
    <property type="project" value="TreeGrafter"/>
</dbReference>
<evidence type="ECO:0000256" key="2">
    <source>
        <dbReference type="ARBA" id="ARBA00007533"/>
    </source>
</evidence>
<evidence type="ECO:0000313" key="11">
    <source>
        <dbReference type="EMBL" id="KAJ3623657.1"/>
    </source>
</evidence>
<keyword evidence="7" id="KW-0315">Glutamine amidotransferase</keyword>
<protein>
    <recommendedName>
        <fullName evidence="3">CTP synthase (glutamine hydrolyzing)</fullName>
        <ecNumber evidence="3">6.3.4.2</ecNumber>
    </recommendedName>
</protein>
<feature type="domain" description="Glutamine amidotransferase" evidence="10">
    <location>
        <begin position="1"/>
        <end position="142"/>
    </location>
</feature>
<keyword evidence="12" id="KW-1185">Reference proteome</keyword>
<dbReference type="InterPro" id="IPR017926">
    <property type="entry name" value="GATASE"/>
</dbReference>
<dbReference type="Proteomes" id="UP001168821">
    <property type="component" value="Unassembled WGS sequence"/>
</dbReference>
<dbReference type="PANTHER" id="PTHR11550">
    <property type="entry name" value="CTP SYNTHASE"/>
    <property type="match status" value="1"/>
</dbReference>
<dbReference type="GO" id="GO:0019856">
    <property type="term" value="P:pyrimidine nucleobase biosynthetic process"/>
    <property type="evidence" value="ECO:0007669"/>
    <property type="project" value="TreeGrafter"/>
</dbReference>
<keyword evidence="4" id="KW-0436">Ligase</keyword>
<dbReference type="EC" id="6.3.4.2" evidence="3"/>
<dbReference type="EMBL" id="JALNTZ010001644">
    <property type="protein sequence ID" value="KAJ3623657.1"/>
    <property type="molecule type" value="Genomic_DNA"/>
</dbReference>
<dbReference type="AlphaFoldDB" id="A0AA38HJC7"/>
<keyword evidence="8" id="KW-0665">Pyrimidine biosynthesis</keyword>
<comment type="pathway">
    <text evidence="1">Pyrimidine metabolism; CTP biosynthesis via de novo pathway; CTP from UDP: step 2/2.</text>
</comment>
<gene>
    <name evidence="11" type="ORF">Zmor_004348</name>
</gene>
<dbReference type="Pfam" id="PF00117">
    <property type="entry name" value="GATase"/>
    <property type="match status" value="1"/>
</dbReference>
<keyword evidence="5" id="KW-0547">Nucleotide-binding</keyword>
<evidence type="ECO:0000256" key="9">
    <source>
        <dbReference type="ARBA" id="ARBA00047781"/>
    </source>
</evidence>